<dbReference type="InterPro" id="IPR036100">
    <property type="entry name" value="QueA_sf"/>
</dbReference>
<dbReference type="GO" id="GO:0051075">
    <property type="term" value="F:S-adenosylmethionine:tRNA ribosyltransferase-isomerase activity"/>
    <property type="evidence" value="ECO:0007669"/>
    <property type="project" value="UniProtKB-EC"/>
</dbReference>
<comment type="catalytic activity">
    <reaction evidence="5">
        <text>7-aminomethyl-7-carbaguanosine(34) in tRNA + S-adenosyl-L-methionine = epoxyqueuosine(34) in tRNA + adenine + L-methionine + 2 H(+)</text>
        <dbReference type="Rhea" id="RHEA:32155"/>
        <dbReference type="Rhea" id="RHEA-COMP:10342"/>
        <dbReference type="Rhea" id="RHEA-COMP:18582"/>
        <dbReference type="ChEBI" id="CHEBI:15378"/>
        <dbReference type="ChEBI" id="CHEBI:16708"/>
        <dbReference type="ChEBI" id="CHEBI:57844"/>
        <dbReference type="ChEBI" id="CHEBI:59789"/>
        <dbReference type="ChEBI" id="CHEBI:82833"/>
        <dbReference type="ChEBI" id="CHEBI:194443"/>
        <dbReference type="EC" id="2.4.99.17"/>
    </reaction>
</comment>
<accession>A0A931LYK1</accession>
<evidence type="ECO:0000313" key="7">
    <source>
        <dbReference type="Proteomes" id="UP000727962"/>
    </source>
</evidence>
<dbReference type="GO" id="GO:0005737">
    <property type="term" value="C:cytoplasm"/>
    <property type="evidence" value="ECO:0007669"/>
    <property type="project" value="UniProtKB-SubCell"/>
</dbReference>
<dbReference type="Pfam" id="PF02547">
    <property type="entry name" value="Queuosine_synth"/>
    <property type="match status" value="1"/>
</dbReference>
<comment type="subcellular location">
    <subcellularLocation>
        <location evidence="5">Cytoplasm</location>
    </subcellularLocation>
</comment>
<evidence type="ECO:0000256" key="2">
    <source>
        <dbReference type="ARBA" id="ARBA00022679"/>
    </source>
</evidence>
<evidence type="ECO:0000313" key="6">
    <source>
        <dbReference type="EMBL" id="MBI1757135.1"/>
    </source>
</evidence>
<dbReference type="InterPro" id="IPR042118">
    <property type="entry name" value="QueA_dom1"/>
</dbReference>
<keyword evidence="2 5" id="KW-0808">Transferase</keyword>
<dbReference type="InterPro" id="IPR003699">
    <property type="entry name" value="QueA"/>
</dbReference>
<reference evidence="6" key="1">
    <citation type="submission" date="2020-07" db="EMBL/GenBank/DDBJ databases">
        <title>Huge and variable diversity of episymbiotic CPR bacteria and DPANN archaea in groundwater ecosystems.</title>
        <authorList>
            <person name="He C.Y."/>
            <person name="Keren R."/>
            <person name="Whittaker M."/>
            <person name="Farag I.F."/>
            <person name="Doudna J."/>
            <person name="Cate J.H.D."/>
            <person name="Banfield J.F."/>
        </authorList>
    </citation>
    <scope>NUCLEOTIDE SEQUENCE</scope>
    <source>
        <strain evidence="6">NC_groundwater_17_Pr7_B-0.1um_64_12</strain>
    </source>
</reference>
<dbReference type="SUPFAM" id="SSF111337">
    <property type="entry name" value="QueA-like"/>
    <property type="match status" value="1"/>
</dbReference>
<comment type="subunit">
    <text evidence="5">Monomer.</text>
</comment>
<dbReference type="Gene3D" id="2.40.10.240">
    <property type="entry name" value="QueA-like"/>
    <property type="match status" value="1"/>
</dbReference>
<comment type="pathway">
    <text evidence="5">tRNA modification; tRNA-queuosine biosynthesis.</text>
</comment>
<sequence length="337" mass="36849">MDLLSDYDYHLPEERIAQRPLDDRASSLLLHLDRATGAIAHLRFRKTARLLRTNDLLVVNDTRVSALRLLGHRPTGAQAQALVLTDLGGGRFRALVKPGRRLRQGAVIEFGSGLSAEILAPLGAGLREIQFASATDLAVRLAEAGSVPLPPYVHARLDDPERYQTVYACTPGSAAAPTAGLHFTADLLDEIRAKGVRVASVTLDVGLDTFRRVDTQHLDDHAMHGERCSLPEATAEAIAKCKGRIVAVGTTTVRTLESFASGPRQVEAGEKVTRLFIRPGHRFQIVDGAFTNFHMPRTTMLMMVAALAGQAPLRRAYKEALEREYRFLSFGDAMLVL</sequence>
<dbReference type="Proteomes" id="UP000727962">
    <property type="component" value="Unassembled WGS sequence"/>
</dbReference>
<dbReference type="AlphaFoldDB" id="A0A931LYK1"/>
<evidence type="ECO:0000256" key="5">
    <source>
        <dbReference type="HAMAP-Rule" id="MF_00113"/>
    </source>
</evidence>
<name>A0A931LYK1_FIMGI</name>
<keyword evidence="1 5" id="KW-0963">Cytoplasm</keyword>
<gene>
    <name evidence="5 6" type="primary">queA</name>
    <name evidence="6" type="ORF">HYR64_08530</name>
</gene>
<comment type="similarity">
    <text evidence="5">Belongs to the QueA family.</text>
</comment>
<comment type="function">
    <text evidence="5">Transfers and isomerizes the ribose moiety from AdoMet to the 7-aminomethyl group of 7-deazaguanine (preQ1-tRNA) to give epoxyqueuosine (oQ-tRNA).</text>
</comment>
<dbReference type="Gene3D" id="3.40.1780.10">
    <property type="entry name" value="QueA-like"/>
    <property type="match status" value="1"/>
</dbReference>
<keyword evidence="4 5" id="KW-0671">Queuosine biosynthesis</keyword>
<comment type="caution">
    <text evidence="6">The sequence shown here is derived from an EMBL/GenBank/DDBJ whole genome shotgun (WGS) entry which is preliminary data.</text>
</comment>
<dbReference type="PANTHER" id="PTHR30307">
    <property type="entry name" value="S-ADENOSYLMETHIONINE:TRNA RIBOSYLTRANSFERASE-ISOMERASE"/>
    <property type="match status" value="1"/>
</dbReference>
<evidence type="ECO:0000256" key="4">
    <source>
        <dbReference type="ARBA" id="ARBA00022785"/>
    </source>
</evidence>
<dbReference type="GO" id="GO:0008616">
    <property type="term" value="P:tRNA queuosine(34) biosynthetic process"/>
    <property type="evidence" value="ECO:0007669"/>
    <property type="project" value="UniProtKB-UniRule"/>
</dbReference>
<keyword evidence="6" id="KW-0328">Glycosyltransferase</keyword>
<dbReference type="InterPro" id="IPR042119">
    <property type="entry name" value="QueA_dom2"/>
</dbReference>
<dbReference type="NCBIfam" id="TIGR00113">
    <property type="entry name" value="queA"/>
    <property type="match status" value="1"/>
</dbReference>
<organism evidence="6 7">
    <name type="scientific">Fimbriimonas ginsengisoli</name>
    <dbReference type="NCBI Taxonomy" id="1005039"/>
    <lineage>
        <taxon>Bacteria</taxon>
        <taxon>Bacillati</taxon>
        <taxon>Armatimonadota</taxon>
        <taxon>Fimbriimonadia</taxon>
        <taxon>Fimbriimonadales</taxon>
        <taxon>Fimbriimonadaceae</taxon>
        <taxon>Fimbriimonas</taxon>
    </lineage>
</organism>
<protein>
    <recommendedName>
        <fullName evidence="5">S-adenosylmethionine:tRNA ribosyltransferase-isomerase</fullName>
        <ecNumber evidence="5">2.4.99.17</ecNumber>
    </recommendedName>
    <alternativeName>
        <fullName evidence="5">Queuosine biosynthesis protein QueA</fullName>
    </alternativeName>
</protein>
<dbReference type="HAMAP" id="MF_00113">
    <property type="entry name" value="QueA"/>
    <property type="match status" value="1"/>
</dbReference>
<evidence type="ECO:0000256" key="1">
    <source>
        <dbReference type="ARBA" id="ARBA00022490"/>
    </source>
</evidence>
<dbReference type="PANTHER" id="PTHR30307:SF0">
    <property type="entry name" value="S-ADENOSYLMETHIONINE:TRNA RIBOSYLTRANSFERASE-ISOMERASE"/>
    <property type="match status" value="1"/>
</dbReference>
<keyword evidence="3 5" id="KW-0949">S-adenosyl-L-methionine</keyword>
<proteinExistence type="inferred from homology"/>
<dbReference type="EC" id="2.4.99.17" evidence="5"/>
<evidence type="ECO:0000256" key="3">
    <source>
        <dbReference type="ARBA" id="ARBA00022691"/>
    </source>
</evidence>
<dbReference type="EMBL" id="JACOSL010000052">
    <property type="protein sequence ID" value="MBI1757135.1"/>
    <property type="molecule type" value="Genomic_DNA"/>
</dbReference>
<dbReference type="NCBIfam" id="NF001140">
    <property type="entry name" value="PRK00147.1"/>
    <property type="match status" value="1"/>
</dbReference>